<dbReference type="GO" id="GO:0005654">
    <property type="term" value="C:nucleoplasm"/>
    <property type="evidence" value="ECO:0007669"/>
    <property type="project" value="TreeGrafter"/>
</dbReference>
<organism evidence="7 8">
    <name type="scientific">Armadillidium nasatum</name>
    <dbReference type="NCBI Taxonomy" id="96803"/>
    <lineage>
        <taxon>Eukaryota</taxon>
        <taxon>Metazoa</taxon>
        <taxon>Ecdysozoa</taxon>
        <taxon>Arthropoda</taxon>
        <taxon>Crustacea</taxon>
        <taxon>Multicrustacea</taxon>
        <taxon>Malacostraca</taxon>
        <taxon>Eumalacostraca</taxon>
        <taxon>Peracarida</taxon>
        <taxon>Isopoda</taxon>
        <taxon>Oniscidea</taxon>
        <taxon>Crinocheta</taxon>
        <taxon>Armadillidiidae</taxon>
        <taxon>Armadillidium</taxon>
    </lineage>
</organism>
<dbReference type="GO" id="GO:0003723">
    <property type="term" value="F:RNA binding"/>
    <property type="evidence" value="ECO:0007669"/>
    <property type="project" value="TreeGrafter"/>
</dbReference>
<evidence type="ECO:0000256" key="1">
    <source>
        <dbReference type="ARBA" id="ARBA00004123"/>
    </source>
</evidence>
<keyword evidence="2" id="KW-0507">mRNA processing</keyword>
<feature type="compositionally biased region" description="Basic and acidic residues" evidence="5">
    <location>
        <begin position="96"/>
        <end position="112"/>
    </location>
</feature>
<comment type="subcellular location">
    <subcellularLocation>
        <location evidence="1">Nucleus</location>
    </subcellularLocation>
</comment>
<evidence type="ECO:0000256" key="2">
    <source>
        <dbReference type="ARBA" id="ARBA00022664"/>
    </source>
</evidence>
<dbReference type="Pfam" id="PF01585">
    <property type="entry name" value="G-patch"/>
    <property type="match status" value="1"/>
</dbReference>
<dbReference type="OrthoDB" id="4822at2759"/>
<protein>
    <submittedName>
        <fullName evidence="7">SURP and G-patch domain-containing protein 1</fullName>
    </submittedName>
</protein>
<evidence type="ECO:0000256" key="4">
    <source>
        <dbReference type="ARBA" id="ARBA00023242"/>
    </source>
</evidence>
<evidence type="ECO:0000313" key="8">
    <source>
        <dbReference type="Proteomes" id="UP000326759"/>
    </source>
</evidence>
<feature type="compositionally biased region" description="Basic and acidic residues" evidence="5">
    <location>
        <begin position="125"/>
        <end position="135"/>
    </location>
</feature>
<feature type="compositionally biased region" description="Basic and acidic residues" evidence="5">
    <location>
        <begin position="149"/>
        <end position="160"/>
    </location>
</feature>
<reference evidence="7 8" key="1">
    <citation type="journal article" date="2019" name="PLoS Biol.">
        <title>Sex chromosomes control vertical transmission of feminizing Wolbachia symbionts in an isopod.</title>
        <authorList>
            <person name="Becking T."/>
            <person name="Chebbi M.A."/>
            <person name="Giraud I."/>
            <person name="Moumen B."/>
            <person name="Laverre T."/>
            <person name="Caubet Y."/>
            <person name="Peccoud J."/>
            <person name="Gilbert C."/>
            <person name="Cordaux R."/>
        </authorList>
    </citation>
    <scope>NUCLEOTIDE SEQUENCE [LARGE SCALE GENOMIC DNA]</scope>
    <source>
        <strain evidence="7">ANa2</strain>
        <tissue evidence="7">Whole body excluding digestive tract and cuticle</tissue>
    </source>
</reference>
<sequence>MSNLQSGERIRQMSKQEEILLKRKLEIEKKLKGQKPKPVSENKSQSSSRERISSTSNKFSKDAETNESGRYVSKSELSPQSSSSQSEVTSSNYEDIETKPEMDPDDNKKPENQQDASQSDWFQDALKRAKEKAKEIAASAPSIPDTENDESKKRKSRWSDKSSQQNHHKTAMGPSVSALPAQVGISQQTNFNMPTSIVNMVGEGQHMEAIQGIMISKLTRNNPAIISYALKVFGSLDLTDAQWKQCEEQMKMNIVFQLLQEKKKEAARLELQGKVKFEYDSDEDVDGGTWEHKRRKKEMEITARKAEELTRGAEGKHHIGDFLPPEELASFMEKYTALKEGRDPDLSDYRENKLTEDNVGYRMLKSMGWTEGTGLGAEGKGITNPVNQKGKSEKQGLGAGAVNNLSVEDDEYDAYRKRMMLAYRFRPNPLNNPRRAYY</sequence>
<feature type="domain" description="G-patch" evidence="6">
    <location>
        <begin position="356"/>
        <end position="402"/>
    </location>
</feature>
<evidence type="ECO:0000256" key="3">
    <source>
        <dbReference type="ARBA" id="ARBA00023187"/>
    </source>
</evidence>
<dbReference type="InterPro" id="IPR040169">
    <property type="entry name" value="SUGP1/2"/>
</dbReference>
<dbReference type="PANTHER" id="PTHR23340">
    <property type="entry name" value="ARGININE/SERINE RICH SPLICING FACTOR SF4/14"/>
    <property type="match status" value="1"/>
</dbReference>
<dbReference type="GO" id="GO:0008380">
    <property type="term" value="P:RNA splicing"/>
    <property type="evidence" value="ECO:0007669"/>
    <property type="project" value="UniProtKB-KW"/>
</dbReference>
<dbReference type="AlphaFoldDB" id="A0A5N5SLF9"/>
<keyword evidence="4" id="KW-0539">Nucleus</keyword>
<dbReference type="SMART" id="SM00443">
    <property type="entry name" value="G_patch"/>
    <property type="match status" value="1"/>
</dbReference>
<dbReference type="PROSITE" id="PS50174">
    <property type="entry name" value="G_PATCH"/>
    <property type="match status" value="1"/>
</dbReference>
<keyword evidence="3" id="KW-0508">mRNA splicing</keyword>
<evidence type="ECO:0000259" key="6">
    <source>
        <dbReference type="PROSITE" id="PS50174"/>
    </source>
</evidence>
<dbReference type="PANTHER" id="PTHR23340:SF0">
    <property type="entry name" value="SURP AND G-PATCH DOMAIN-CONTAINING PROTEIN 1 ISOFORM X1"/>
    <property type="match status" value="1"/>
</dbReference>
<dbReference type="EMBL" id="SEYY01023690">
    <property type="protein sequence ID" value="KAB7494672.1"/>
    <property type="molecule type" value="Genomic_DNA"/>
</dbReference>
<comment type="caution">
    <text evidence="7">The sequence shown here is derived from an EMBL/GenBank/DDBJ whole genome shotgun (WGS) entry which is preliminary data.</text>
</comment>
<proteinExistence type="predicted"/>
<evidence type="ECO:0000313" key="7">
    <source>
        <dbReference type="EMBL" id="KAB7494672.1"/>
    </source>
</evidence>
<gene>
    <name evidence="7" type="primary">Sugp1</name>
    <name evidence="7" type="ORF">Anas_02695</name>
</gene>
<accession>A0A5N5SLF9</accession>
<dbReference type="GO" id="GO:0006397">
    <property type="term" value="P:mRNA processing"/>
    <property type="evidence" value="ECO:0007669"/>
    <property type="project" value="UniProtKB-KW"/>
</dbReference>
<feature type="region of interest" description="Disordered" evidence="5">
    <location>
        <begin position="28"/>
        <end position="175"/>
    </location>
</feature>
<evidence type="ECO:0000256" key="5">
    <source>
        <dbReference type="SAM" id="MobiDB-lite"/>
    </source>
</evidence>
<name>A0A5N5SLF9_9CRUS</name>
<dbReference type="Proteomes" id="UP000326759">
    <property type="component" value="Unassembled WGS sequence"/>
</dbReference>
<keyword evidence="8" id="KW-1185">Reference proteome</keyword>
<feature type="compositionally biased region" description="Low complexity" evidence="5">
    <location>
        <begin position="72"/>
        <end position="91"/>
    </location>
</feature>
<dbReference type="InterPro" id="IPR000467">
    <property type="entry name" value="G_patch_dom"/>
</dbReference>